<sequence>MRSNDSQKIIVVGIPKTLDDAQLSELFSDFGAVAEAKVVLDAASNTSRGFGFVTFTAGSAMRAAIKGMNRKVVQGRTLNVRQLVPKDQFQKQQSETADVSQRPCWLLRKGKCTKGANCPFSHDIKDGEFGNCFEFVQTGECKRGDNCKFNHPEKEQEGEEVAVKKETQKQKPEKRVCYSFQNGRCHRGKKCLYAHELLANGDHAGDKQEKKEKKTFEVVNEKTEAGKKRKREEESDEEEEESDEKMEEMEVKKEKSPPLSGLAAHVSNFMAGQKKEVKTHMKPQLKQKPRQNQEKPNGPKKFEWKAKTQISRQQEERQEEVQHRPVKKMKTEKVDMGAAFDDLSDDESRPARGGKKKKVDKETMRANREKLKQERRAKRNAKKSALSKLQMKGEVELDS</sequence>
<evidence type="ECO:0000256" key="4">
    <source>
        <dbReference type="ARBA" id="ARBA00022884"/>
    </source>
</evidence>
<evidence type="ECO:0000313" key="11">
    <source>
        <dbReference type="Proteomes" id="UP001259832"/>
    </source>
</evidence>
<feature type="domain" description="C3H1-type" evidence="9">
    <location>
        <begin position="171"/>
        <end position="198"/>
    </location>
</feature>
<dbReference type="Pfam" id="PF00076">
    <property type="entry name" value="RRM_1"/>
    <property type="match status" value="1"/>
</dbReference>
<feature type="domain" description="C3H1-type" evidence="9">
    <location>
        <begin position="131"/>
        <end position="154"/>
    </location>
</feature>
<gene>
    <name evidence="10" type="ORF">P3T76_011577</name>
</gene>
<feature type="compositionally biased region" description="Basic and acidic residues" evidence="7">
    <location>
        <begin position="313"/>
        <end position="335"/>
    </location>
</feature>
<dbReference type="AlphaFoldDB" id="A0AAD9LFM8"/>
<reference evidence="10" key="1">
    <citation type="submission" date="2023-08" db="EMBL/GenBank/DDBJ databases">
        <title>Reference Genome Resource for the Citrus Pathogen Phytophthora citrophthora.</title>
        <authorList>
            <person name="Moller H."/>
            <person name="Coetzee B."/>
            <person name="Rose L.J."/>
            <person name="Van Niekerk J.M."/>
        </authorList>
    </citation>
    <scope>NUCLEOTIDE SEQUENCE</scope>
    <source>
        <strain evidence="10">STE-U-9442</strain>
    </source>
</reference>
<dbReference type="InterPro" id="IPR000504">
    <property type="entry name" value="RRM_dom"/>
</dbReference>
<dbReference type="InterPro" id="IPR035979">
    <property type="entry name" value="RBD_domain_sf"/>
</dbReference>
<accession>A0AAD9LFM8</accession>
<dbReference type="Proteomes" id="UP001259832">
    <property type="component" value="Unassembled WGS sequence"/>
</dbReference>
<dbReference type="Pfam" id="PF00642">
    <property type="entry name" value="zf-CCCH"/>
    <property type="match status" value="1"/>
</dbReference>
<dbReference type="PANTHER" id="PTHR48027">
    <property type="entry name" value="HETEROGENEOUS NUCLEAR RIBONUCLEOPROTEIN 87F-RELATED"/>
    <property type="match status" value="1"/>
</dbReference>
<feature type="zinc finger region" description="C3H1-type" evidence="6">
    <location>
        <begin position="131"/>
        <end position="154"/>
    </location>
</feature>
<dbReference type="InterPro" id="IPR012677">
    <property type="entry name" value="Nucleotide-bd_a/b_plait_sf"/>
</dbReference>
<evidence type="ECO:0000256" key="2">
    <source>
        <dbReference type="ARBA" id="ARBA00022771"/>
    </source>
</evidence>
<evidence type="ECO:0000259" key="9">
    <source>
        <dbReference type="PROSITE" id="PS50103"/>
    </source>
</evidence>
<proteinExistence type="predicted"/>
<evidence type="ECO:0000256" key="5">
    <source>
        <dbReference type="PROSITE-ProRule" id="PRU00176"/>
    </source>
</evidence>
<feature type="compositionally biased region" description="Basic and acidic residues" evidence="7">
    <location>
        <begin position="359"/>
        <end position="374"/>
    </location>
</feature>
<feature type="compositionally biased region" description="Acidic residues" evidence="7">
    <location>
        <begin position="234"/>
        <end position="247"/>
    </location>
</feature>
<dbReference type="SUPFAM" id="SSF90229">
    <property type="entry name" value="CCCH zinc finger"/>
    <property type="match status" value="1"/>
</dbReference>
<dbReference type="GO" id="GO:0008270">
    <property type="term" value="F:zinc ion binding"/>
    <property type="evidence" value="ECO:0007669"/>
    <property type="project" value="UniProtKB-KW"/>
</dbReference>
<dbReference type="InterPro" id="IPR036855">
    <property type="entry name" value="Znf_CCCH_sf"/>
</dbReference>
<dbReference type="SMART" id="SM00356">
    <property type="entry name" value="ZnF_C3H1"/>
    <property type="match status" value="3"/>
</dbReference>
<feature type="region of interest" description="Disordered" evidence="7">
    <location>
        <begin position="204"/>
        <end position="399"/>
    </location>
</feature>
<evidence type="ECO:0000256" key="3">
    <source>
        <dbReference type="ARBA" id="ARBA00022833"/>
    </source>
</evidence>
<dbReference type="PROSITE" id="PS50102">
    <property type="entry name" value="RRM"/>
    <property type="match status" value="1"/>
</dbReference>
<keyword evidence="2 6" id="KW-0863">Zinc-finger</keyword>
<evidence type="ECO:0000259" key="8">
    <source>
        <dbReference type="PROSITE" id="PS50102"/>
    </source>
</evidence>
<feature type="domain" description="RRM" evidence="8">
    <location>
        <begin position="7"/>
        <end position="85"/>
    </location>
</feature>
<dbReference type="PROSITE" id="PS50103">
    <property type="entry name" value="ZF_C3H1"/>
    <property type="match status" value="3"/>
</dbReference>
<evidence type="ECO:0000256" key="6">
    <source>
        <dbReference type="PROSITE-ProRule" id="PRU00723"/>
    </source>
</evidence>
<keyword evidence="11" id="KW-1185">Reference proteome</keyword>
<dbReference type="InterPro" id="IPR052462">
    <property type="entry name" value="SLIRP/GR-RBP-like"/>
</dbReference>
<dbReference type="Gene3D" id="3.30.70.330">
    <property type="match status" value="1"/>
</dbReference>
<comment type="caution">
    <text evidence="10">The sequence shown here is derived from an EMBL/GenBank/DDBJ whole genome shotgun (WGS) entry which is preliminary data.</text>
</comment>
<feature type="compositionally biased region" description="Basic residues" evidence="7">
    <location>
        <begin position="280"/>
        <end position="289"/>
    </location>
</feature>
<dbReference type="SUPFAM" id="SSF54928">
    <property type="entry name" value="RNA-binding domain, RBD"/>
    <property type="match status" value="1"/>
</dbReference>
<organism evidence="10 11">
    <name type="scientific">Phytophthora citrophthora</name>
    <dbReference type="NCBI Taxonomy" id="4793"/>
    <lineage>
        <taxon>Eukaryota</taxon>
        <taxon>Sar</taxon>
        <taxon>Stramenopiles</taxon>
        <taxon>Oomycota</taxon>
        <taxon>Peronosporomycetes</taxon>
        <taxon>Peronosporales</taxon>
        <taxon>Peronosporaceae</taxon>
        <taxon>Phytophthora</taxon>
    </lineage>
</organism>
<name>A0AAD9LFM8_9STRA</name>
<evidence type="ECO:0000256" key="1">
    <source>
        <dbReference type="ARBA" id="ARBA00022723"/>
    </source>
</evidence>
<dbReference type="EMBL" id="JASMQC010000027">
    <property type="protein sequence ID" value="KAK1933817.1"/>
    <property type="molecule type" value="Genomic_DNA"/>
</dbReference>
<keyword evidence="4 5" id="KW-0694">RNA-binding</keyword>
<protein>
    <submittedName>
        <fullName evidence="10">Zinc finger CCCH domain-containing protein 42</fullName>
    </submittedName>
</protein>
<dbReference type="InterPro" id="IPR000571">
    <property type="entry name" value="Znf_CCCH"/>
</dbReference>
<dbReference type="Pfam" id="PF14608">
    <property type="entry name" value="zf-CCCH_2"/>
    <property type="match status" value="1"/>
</dbReference>
<dbReference type="SMART" id="SM00360">
    <property type="entry name" value="RRM"/>
    <property type="match status" value="1"/>
</dbReference>
<evidence type="ECO:0000256" key="7">
    <source>
        <dbReference type="SAM" id="MobiDB-lite"/>
    </source>
</evidence>
<dbReference type="Gene3D" id="4.10.1000.10">
    <property type="entry name" value="Zinc finger, CCCH-type"/>
    <property type="match status" value="2"/>
</dbReference>
<feature type="zinc finger region" description="C3H1-type" evidence="6">
    <location>
        <begin position="171"/>
        <end position="198"/>
    </location>
</feature>
<dbReference type="GO" id="GO:0003723">
    <property type="term" value="F:RNA binding"/>
    <property type="evidence" value="ECO:0007669"/>
    <property type="project" value="UniProtKB-UniRule"/>
</dbReference>
<keyword evidence="1 6" id="KW-0479">Metal-binding</keyword>
<feature type="zinc finger region" description="C3H1-type" evidence="6">
    <location>
        <begin position="98"/>
        <end position="125"/>
    </location>
</feature>
<feature type="compositionally biased region" description="Basic and acidic residues" evidence="7">
    <location>
        <begin position="204"/>
        <end position="226"/>
    </location>
</feature>
<evidence type="ECO:0000313" key="10">
    <source>
        <dbReference type="EMBL" id="KAK1933817.1"/>
    </source>
</evidence>
<keyword evidence="3 6" id="KW-0862">Zinc</keyword>
<feature type="domain" description="C3H1-type" evidence="9">
    <location>
        <begin position="98"/>
        <end position="125"/>
    </location>
</feature>